<evidence type="ECO:0000313" key="3">
    <source>
        <dbReference type="Proteomes" id="UP000182235"/>
    </source>
</evidence>
<keyword evidence="3" id="KW-1185">Reference proteome</keyword>
<dbReference type="Gene3D" id="6.10.250.3180">
    <property type="match status" value="1"/>
</dbReference>
<reference evidence="2 3" key="1">
    <citation type="submission" date="2015-07" db="EMBL/GenBank/DDBJ databases">
        <title>Emmonsia species relationships and genome sequence.</title>
        <authorList>
            <consortium name="The Broad Institute Genomics Platform"/>
            <person name="Cuomo C.A."/>
            <person name="Munoz J.F."/>
            <person name="Imamovic A."/>
            <person name="Priest M.E."/>
            <person name="Young S."/>
            <person name="Clay O.K."/>
            <person name="McEwen J.G."/>
        </authorList>
    </citation>
    <scope>NUCLEOTIDE SEQUENCE [LARGE SCALE GENOMIC DNA]</scope>
    <source>
        <strain evidence="2 3">UAMH 9510</strain>
    </source>
</reference>
<protein>
    <submittedName>
        <fullName evidence="2">Uncharacterized protein</fullName>
    </submittedName>
</protein>
<dbReference type="OrthoDB" id="21513at2759"/>
<name>A0A1J9QGC6_9EURO</name>
<gene>
    <name evidence="2" type="ORF">AJ78_05415</name>
</gene>
<feature type="compositionally biased region" description="Polar residues" evidence="1">
    <location>
        <begin position="288"/>
        <end position="302"/>
    </location>
</feature>
<comment type="caution">
    <text evidence="2">The sequence shown here is derived from an EMBL/GenBank/DDBJ whole genome shotgun (WGS) entry which is preliminary data.</text>
</comment>
<dbReference type="Pfam" id="PF06881">
    <property type="entry name" value="Elongin_A"/>
    <property type="match status" value="1"/>
</dbReference>
<organism evidence="2 3">
    <name type="scientific">Emergomyces pasteurianus Ep9510</name>
    <dbReference type="NCBI Taxonomy" id="1447872"/>
    <lineage>
        <taxon>Eukaryota</taxon>
        <taxon>Fungi</taxon>
        <taxon>Dikarya</taxon>
        <taxon>Ascomycota</taxon>
        <taxon>Pezizomycotina</taxon>
        <taxon>Eurotiomycetes</taxon>
        <taxon>Eurotiomycetidae</taxon>
        <taxon>Onygenales</taxon>
        <taxon>Ajellomycetaceae</taxon>
        <taxon>Emergomyces</taxon>
    </lineage>
</organism>
<accession>A0A1J9QGC6</accession>
<dbReference type="AlphaFoldDB" id="A0A1J9QGC6"/>
<dbReference type="EMBL" id="LGRN01000234">
    <property type="protein sequence ID" value="OJD14229.1"/>
    <property type="molecule type" value="Genomic_DNA"/>
</dbReference>
<sequence length="324" mass="36609">MISHELELKSPHLLEHDAEFWIEFIKRDVPGFDELVLPENPDSWYDVYHELLEKTAREVDKDAERMKLALLGLDSKKAKHSSRVVDTKKMRLPREKPTAIQRHAFLDRKMGGISPIFVPTTKQAGGRGLTPFDQTPRWKLEAPKIPRPAAKKSALPFVKRNQRLCIPTHRLINSASQIVNAPRSLIEDYKRPIEQNIPRPKTRDPRSSSTTETNIGLSISPCSRDPGSKKPKLLISSSPTSPSRTSSISRMNSLITKKEEEGSVSVTTSPRADRMIHGSDPGHRHTSATKSLQNSTKPNLSRLSVRKRPVSESVLVHPKRRQLF</sequence>
<dbReference type="VEuPathDB" id="FungiDB:AJ78_05415"/>
<evidence type="ECO:0000256" key="1">
    <source>
        <dbReference type="SAM" id="MobiDB-lite"/>
    </source>
</evidence>
<feature type="compositionally biased region" description="Polar residues" evidence="1">
    <location>
        <begin position="207"/>
        <end position="221"/>
    </location>
</feature>
<dbReference type="Proteomes" id="UP000182235">
    <property type="component" value="Unassembled WGS sequence"/>
</dbReference>
<feature type="compositionally biased region" description="Low complexity" evidence="1">
    <location>
        <begin position="233"/>
        <end position="250"/>
    </location>
</feature>
<dbReference type="GO" id="GO:0070449">
    <property type="term" value="C:elongin complex"/>
    <property type="evidence" value="ECO:0007669"/>
    <property type="project" value="InterPro"/>
</dbReference>
<dbReference type="InterPro" id="IPR010684">
    <property type="entry name" value="RNA_pol_II_trans_fac_SIII_A"/>
</dbReference>
<feature type="region of interest" description="Disordered" evidence="1">
    <location>
        <begin position="190"/>
        <end position="324"/>
    </location>
</feature>
<evidence type="ECO:0000313" key="2">
    <source>
        <dbReference type="EMBL" id="OJD14229.1"/>
    </source>
</evidence>
<dbReference type="STRING" id="1447872.A0A1J9QGC6"/>
<feature type="compositionally biased region" description="Basic and acidic residues" evidence="1">
    <location>
        <begin position="271"/>
        <end position="283"/>
    </location>
</feature>
<dbReference type="GO" id="GO:0006368">
    <property type="term" value="P:transcription elongation by RNA polymerase II"/>
    <property type="evidence" value="ECO:0007669"/>
    <property type="project" value="InterPro"/>
</dbReference>
<proteinExistence type="predicted"/>